<proteinExistence type="inferred from homology"/>
<keyword evidence="1 3" id="KW-0560">Oxidoreductase</keyword>
<dbReference type="Gene3D" id="3.40.605.10">
    <property type="entry name" value="Aldehyde Dehydrogenase, Chain A, domain 1"/>
    <property type="match status" value="1"/>
</dbReference>
<dbReference type="InterPro" id="IPR029510">
    <property type="entry name" value="Ald_DH_CS_GLU"/>
</dbReference>
<dbReference type="InterPro" id="IPR015590">
    <property type="entry name" value="Aldehyde_DH_dom"/>
</dbReference>
<sequence>MEETLLEAGLPQGVFQCVAGGPSAGEALLSQPIDGLFFTGSVKTGMAIKRALVHRNIPVQLELGGKDAAYVMPDLKQSDGNLAYIHNAAESLGDGAMYNTGQGCCSIERIYVHEDVYEPFVDKLVDVVSKFRVGNPMQEGVQLGPLCLSTAPDFLERQIADAVAGGATVLCGGSKMDGNFFQPTVLVNVDQGMSVMQDESFGPIVCVSRVSSDDAAIEMMNDSQYGLTAAVYGMDRIRAERILEKVQTGTAYFNCCDWVSPYLPWTGRQNSGIGGTCGESGIRAFVRPKAYHFRSV</sequence>
<evidence type="ECO:0000313" key="5">
    <source>
        <dbReference type="EMBL" id="CAD8259571.1"/>
    </source>
</evidence>
<dbReference type="Pfam" id="PF00171">
    <property type="entry name" value="Aldedh"/>
    <property type="match status" value="1"/>
</dbReference>
<accession>A0A7R9UAL6</accession>
<feature type="active site" evidence="2">
    <location>
        <position position="62"/>
    </location>
</feature>
<name>A0A7R9UAL6_9STRA</name>
<dbReference type="Gene3D" id="3.40.309.10">
    <property type="entry name" value="Aldehyde Dehydrogenase, Chain A, domain 2"/>
    <property type="match status" value="1"/>
</dbReference>
<evidence type="ECO:0000259" key="4">
    <source>
        <dbReference type="Pfam" id="PF00171"/>
    </source>
</evidence>
<dbReference type="InterPro" id="IPR016162">
    <property type="entry name" value="Ald_DH_N"/>
</dbReference>
<dbReference type="EMBL" id="HBEA01011887">
    <property type="protein sequence ID" value="CAD8259571.1"/>
    <property type="molecule type" value="Transcribed_RNA"/>
</dbReference>
<dbReference type="InterPro" id="IPR016163">
    <property type="entry name" value="Ald_DH_C"/>
</dbReference>
<protein>
    <recommendedName>
        <fullName evidence="4">Aldehyde dehydrogenase domain-containing protein</fullName>
    </recommendedName>
</protein>
<gene>
    <name evidence="5" type="ORF">PPYR1160_LOCUS9073</name>
</gene>
<dbReference type="PANTHER" id="PTHR11699">
    <property type="entry name" value="ALDEHYDE DEHYDROGENASE-RELATED"/>
    <property type="match status" value="1"/>
</dbReference>
<comment type="similarity">
    <text evidence="3">Belongs to the aldehyde dehydrogenase family.</text>
</comment>
<dbReference type="PROSITE" id="PS00687">
    <property type="entry name" value="ALDEHYDE_DEHYDR_GLU"/>
    <property type="match status" value="1"/>
</dbReference>
<reference evidence="5" key="1">
    <citation type="submission" date="2021-01" db="EMBL/GenBank/DDBJ databases">
        <authorList>
            <person name="Corre E."/>
            <person name="Pelletier E."/>
            <person name="Niang G."/>
            <person name="Scheremetjew M."/>
            <person name="Finn R."/>
            <person name="Kale V."/>
            <person name="Holt S."/>
            <person name="Cochrane G."/>
            <person name="Meng A."/>
            <person name="Brown T."/>
            <person name="Cohen L."/>
        </authorList>
    </citation>
    <scope>NUCLEOTIDE SEQUENCE</scope>
    <source>
        <strain evidence="5">CCMP2078</strain>
    </source>
</reference>
<evidence type="ECO:0000256" key="2">
    <source>
        <dbReference type="PROSITE-ProRule" id="PRU10007"/>
    </source>
</evidence>
<feature type="domain" description="Aldehyde dehydrogenase" evidence="4">
    <location>
        <begin position="3"/>
        <end position="289"/>
    </location>
</feature>
<organism evidence="5">
    <name type="scientific">Pinguiococcus pyrenoidosus</name>
    <dbReference type="NCBI Taxonomy" id="172671"/>
    <lineage>
        <taxon>Eukaryota</taxon>
        <taxon>Sar</taxon>
        <taxon>Stramenopiles</taxon>
        <taxon>Ochrophyta</taxon>
        <taxon>Pinguiophyceae</taxon>
        <taxon>Pinguiochrysidales</taxon>
        <taxon>Pinguiochrysidaceae</taxon>
        <taxon>Pinguiococcus</taxon>
    </lineage>
</organism>
<dbReference type="SUPFAM" id="SSF53720">
    <property type="entry name" value="ALDH-like"/>
    <property type="match status" value="1"/>
</dbReference>
<dbReference type="GO" id="GO:0016620">
    <property type="term" value="F:oxidoreductase activity, acting on the aldehyde or oxo group of donors, NAD or NADP as acceptor"/>
    <property type="evidence" value="ECO:0007669"/>
    <property type="project" value="InterPro"/>
</dbReference>
<evidence type="ECO:0000256" key="1">
    <source>
        <dbReference type="ARBA" id="ARBA00023002"/>
    </source>
</evidence>
<evidence type="ECO:0000256" key="3">
    <source>
        <dbReference type="RuleBase" id="RU003345"/>
    </source>
</evidence>
<dbReference type="AlphaFoldDB" id="A0A7R9UAL6"/>
<dbReference type="FunFam" id="3.40.309.10:FF:000009">
    <property type="entry name" value="Aldehyde dehydrogenase A"/>
    <property type="match status" value="1"/>
</dbReference>
<dbReference type="InterPro" id="IPR016161">
    <property type="entry name" value="Ald_DH/histidinol_DH"/>
</dbReference>